<feature type="region of interest" description="Disordered" evidence="1">
    <location>
        <begin position="1"/>
        <end position="22"/>
    </location>
</feature>
<dbReference type="GeneID" id="36842220"/>
<sequence>MREPQDVPVVEDRAPHGDPADGGVDCETIEKVTDRTDNASSAALALATARLQSCAAQGGPVTARDRTFLRVLTKEANLLPPGAGWASVATVCAIYVPFWTALQAIEDVHPGTVGLVPWPPTPLSVYLSAADGSTRAAERRARGEQFGAPYGPERAYALAAASWDALATVINDDAADNNGDSGNRYGGANAGARLGDTLYRIVVKRADPRVDTSLLWEASLATPAGIPVASLVAHTDDSDDMANMAAADRTNGSNRAEPSVRRTTVARAAGMRFDFGGSGARTLGPNAVALETVYARRVSRVWPSLVCALLYAALGAVVSDDATLCPLRLLPTGADCAVARVDQHGLGIALGSMLAARDI</sequence>
<organism evidence="3">
    <name type="scientific">Pandoravirus neocaledonia</name>
    <dbReference type="NCBI Taxonomy" id="2107708"/>
    <lineage>
        <taxon>Viruses</taxon>
        <taxon>Pandoravirus</taxon>
    </lineage>
</organism>
<proteinExistence type="predicted"/>
<dbReference type="KEGG" id="vg:36842220"/>
<gene>
    <name evidence="3" type="ORF">pneo_cds_553</name>
</gene>
<evidence type="ECO:0000259" key="2">
    <source>
        <dbReference type="Pfam" id="PF19166"/>
    </source>
</evidence>
<evidence type="ECO:0000313" key="3">
    <source>
        <dbReference type="EMBL" id="AVK76160.1"/>
    </source>
</evidence>
<accession>A0A2U7UCV0</accession>
<name>A0A2U7UCV0_9VIRU</name>
<dbReference type="Proteomes" id="UP000249287">
    <property type="component" value="Segment"/>
</dbReference>
<feature type="domain" description="DUF5848" evidence="2">
    <location>
        <begin position="68"/>
        <end position="126"/>
    </location>
</feature>
<dbReference type="RefSeq" id="YP_009482163.1">
    <property type="nucleotide sequence ID" value="NC_037666.1"/>
</dbReference>
<protein>
    <recommendedName>
        <fullName evidence="2">DUF5848 domain-containing protein</fullName>
    </recommendedName>
</protein>
<feature type="compositionally biased region" description="Basic and acidic residues" evidence="1">
    <location>
        <begin position="1"/>
        <end position="19"/>
    </location>
</feature>
<reference evidence="3" key="1">
    <citation type="journal article" date="2018" name="Nat. Commun.">
        <title>Diversity and evolution of the emerging Pandoraviridae family.</title>
        <authorList>
            <person name="Legendre M."/>
            <person name="Fabre E."/>
            <person name="Poirot O."/>
            <person name="Jeudy S."/>
            <person name="Lartigue A."/>
            <person name="Alempic J.M."/>
            <person name="Beucher L."/>
            <person name="Philippe N."/>
            <person name="Bertaux L."/>
            <person name="Christo-Foroux E."/>
            <person name="Labadie K."/>
            <person name="Coute Y."/>
            <person name="Abergel C."/>
            <person name="Claverie J.M."/>
        </authorList>
    </citation>
    <scope>NUCLEOTIDE SEQUENCE [LARGE SCALE GENOMIC DNA]</scope>
    <source>
        <strain evidence="3">Neocaledonia</strain>
    </source>
</reference>
<dbReference type="Pfam" id="PF19166">
    <property type="entry name" value="DUF5848"/>
    <property type="match status" value="1"/>
</dbReference>
<dbReference type="EMBL" id="MG011690">
    <property type="protein sequence ID" value="AVK76160.1"/>
    <property type="molecule type" value="Genomic_DNA"/>
</dbReference>
<evidence type="ECO:0000256" key="1">
    <source>
        <dbReference type="SAM" id="MobiDB-lite"/>
    </source>
</evidence>
<dbReference type="InterPro" id="IPR043884">
    <property type="entry name" value="DUF5848"/>
</dbReference>